<dbReference type="InterPro" id="IPR007197">
    <property type="entry name" value="rSAM"/>
</dbReference>
<sequence>MDQNLKGSKVEDYDAPLFIAWQLTSECNLECKHCLEESGPGHSRLWDEMEGEELFDFCDQIVENDIPYVAISGGEPMLHAKFFDICEYIRSAGLSLKVETNGHFVGKEEAEKFAELGLRSVQVSLDGATPETYEKMRPNGNFEKTVKACELLVSEGVNTEVVFVPAKFNIHEVENAADLAADLGASGFYTGKTMKIGRAAENWDEIEISDEEYDEFFEILDRKAEKYDGQMKIYYYPLDILEELKYRLDSPAASLLIKPNGDVKLIGPLPFTVGNVKEQSLKEVWENYKRAWRDPEVIEHTRKVIENPDLLAGPTESVELYQ</sequence>
<evidence type="ECO:0000256" key="2">
    <source>
        <dbReference type="ARBA" id="ARBA00022485"/>
    </source>
</evidence>
<dbReference type="GO" id="GO:0046872">
    <property type="term" value="F:metal ion binding"/>
    <property type="evidence" value="ECO:0007669"/>
    <property type="project" value="UniProtKB-KW"/>
</dbReference>
<dbReference type="InterPro" id="IPR058240">
    <property type="entry name" value="rSAM_sf"/>
</dbReference>
<proteinExistence type="predicted"/>
<evidence type="ECO:0000256" key="1">
    <source>
        <dbReference type="ARBA" id="ARBA00001966"/>
    </source>
</evidence>
<keyword evidence="3" id="KW-0949">S-adenosyl-L-methionine</keyword>
<evidence type="ECO:0000256" key="5">
    <source>
        <dbReference type="ARBA" id="ARBA00023004"/>
    </source>
</evidence>
<gene>
    <name evidence="8" type="ORF">AKJ63_01630</name>
</gene>
<dbReference type="PROSITE" id="PS51918">
    <property type="entry name" value="RADICAL_SAM"/>
    <property type="match status" value="1"/>
</dbReference>
<dbReference type="InterPro" id="IPR013785">
    <property type="entry name" value="Aldolase_TIM"/>
</dbReference>
<dbReference type="SFLD" id="SFLDS00029">
    <property type="entry name" value="Radical_SAM"/>
    <property type="match status" value="1"/>
</dbReference>
<keyword evidence="9" id="KW-1185">Reference proteome</keyword>
<keyword evidence="5" id="KW-0408">Iron</keyword>
<keyword evidence="2" id="KW-0004">4Fe-4S</keyword>
<evidence type="ECO:0000256" key="6">
    <source>
        <dbReference type="ARBA" id="ARBA00023014"/>
    </source>
</evidence>
<name>A0A133UAV2_9EURY</name>
<dbReference type="PANTHER" id="PTHR11228:SF7">
    <property type="entry name" value="PQQA PEPTIDE CYCLASE"/>
    <property type="match status" value="1"/>
</dbReference>
<evidence type="ECO:0000313" key="9">
    <source>
        <dbReference type="Proteomes" id="UP000070195"/>
    </source>
</evidence>
<dbReference type="InterPro" id="IPR017200">
    <property type="entry name" value="PqqE-like"/>
</dbReference>
<dbReference type="SMART" id="SM00729">
    <property type="entry name" value="Elp3"/>
    <property type="match status" value="1"/>
</dbReference>
<comment type="cofactor">
    <cofactor evidence="1">
        <name>[4Fe-4S] cluster</name>
        <dbReference type="ChEBI" id="CHEBI:49883"/>
    </cofactor>
</comment>
<dbReference type="CDD" id="cd01335">
    <property type="entry name" value="Radical_SAM"/>
    <property type="match status" value="1"/>
</dbReference>
<dbReference type="GO" id="GO:0003824">
    <property type="term" value="F:catalytic activity"/>
    <property type="evidence" value="ECO:0007669"/>
    <property type="project" value="InterPro"/>
</dbReference>
<comment type="caution">
    <text evidence="8">The sequence shown here is derived from an EMBL/GenBank/DDBJ whole genome shotgun (WGS) entry which is preliminary data.</text>
</comment>
<organism evidence="8 9">
    <name type="scientific">candidate division MSBL1 archaeon SCGC-AAA259D18</name>
    <dbReference type="NCBI Taxonomy" id="1698262"/>
    <lineage>
        <taxon>Archaea</taxon>
        <taxon>Methanobacteriati</taxon>
        <taxon>Methanobacteriota</taxon>
        <taxon>candidate division MSBL1</taxon>
    </lineage>
</organism>
<dbReference type="PANTHER" id="PTHR11228">
    <property type="entry name" value="RADICAL SAM DOMAIN PROTEIN"/>
    <property type="match status" value="1"/>
</dbReference>
<dbReference type="GO" id="GO:0051539">
    <property type="term" value="F:4 iron, 4 sulfur cluster binding"/>
    <property type="evidence" value="ECO:0007669"/>
    <property type="project" value="UniProtKB-KW"/>
</dbReference>
<dbReference type="SFLD" id="SFLDG01386">
    <property type="entry name" value="main_SPASM_domain-containing"/>
    <property type="match status" value="1"/>
</dbReference>
<dbReference type="Gene3D" id="3.20.20.70">
    <property type="entry name" value="Aldolase class I"/>
    <property type="match status" value="1"/>
</dbReference>
<dbReference type="AlphaFoldDB" id="A0A133UAV2"/>
<keyword evidence="4" id="KW-0479">Metal-binding</keyword>
<dbReference type="EMBL" id="LHXM01000027">
    <property type="protein sequence ID" value="KXA91324.1"/>
    <property type="molecule type" value="Genomic_DNA"/>
</dbReference>
<dbReference type="InterPro" id="IPR050377">
    <property type="entry name" value="Radical_SAM_PqqE_MftC-like"/>
</dbReference>
<reference evidence="8 9" key="1">
    <citation type="journal article" date="2016" name="Sci. Rep.">
        <title>Metabolic traits of an uncultured archaeal lineage -MSBL1- from brine pools of the Red Sea.</title>
        <authorList>
            <person name="Mwirichia R."/>
            <person name="Alam I."/>
            <person name="Rashid M."/>
            <person name="Vinu M."/>
            <person name="Ba-Alawi W."/>
            <person name="Anthony Kamau A."/>
            <person name="Kamanda Ngugi D."/>
            <person name="Goker M."/>
            <person name="Klenk H.P."/>
            <person name="Bajic V."/>
            <person name="Stingl U."/>
        </authorList>
    </citation>
    <scope>NUCLEOTIDE SEQUENCE [LARGE SCALE GENOMIC DNA]</scope>
    <source>
        <strain evidence="8">SCGC-AAA259D18</strain>
    </source>
</reference>
<evidence type="ECO:0000256" key="3">
    <source>
        <dbReference type="ARBA" id="ARBA00022691"/>
    </source>
</evidence>
<dbReference type="InterPro" id="IPR006638">
    <property type="entry name" value="Elp3/MiaA/NifB-like_rSAM"/>
</dbReference>
<dbReference type="Pfam" id="PF04055">
    <property type="entry name" value="Radical_SAM"/>
    <property type="match status" value="1"/>
</dbReference>
<evidence type="ECO:0000259" key="7">
    <source>
        <dbReference type="PROSITE" id="PS51918"/>
    </source>
</evidence>
<dbReference type="Proteomes" id="UP000070195">
    <property type="component" value="Unassembled WGS sequence"/>
</dbReference>
<keyword evidence="6" id="KW-0411">Iron-sulfur</keyword>
<evidence type="ECO:0000256" key="4">
    <source>
        <dbReference type="ARBA" id="ARBA00022723"/>
    </source>
</evidence>
<dbReference type="PIRSF" id="PIRSF037420">
    <property type="entry name" value="PQQ_syn_pqqE"/>
    <property type="match status" value="1"/>
</dbReference>
<dbReference type="SUPFAM" id="SSF102114">
    <property type="entry name" value="Radical SAM enzymes"/>
    <property type="match status" value="1"/>
</dbReference>
<accession>A0A133UAV2</accession>
<dbReference type="SFLD" id="SFLDG01067">
    <property type="entry name" value="SPASM/twitch_domain_containing"/>
    <property type="match status" value="1"/>
</dbReference>
<feature type="domain" description="Radical SAM core" evidence="7">
    <location>
        <begin position="11"/>
        <end position="230"/>
    </location>
</feature>
<evidence type="ECO:0000313" key="8">
    <source>
        <dbReference type="EMBL" id="KXA91324.1"/>
    </source>
</evidence>
<protein>
    <recommendedName>
        <fullName evidence="7">Radical SAM core domain-containing protein</fullName>
    </recommendedName>
</protein>